<evidence type="ECO:0000256" key="2">
    <source>
        <dbReference type="ARBA" id="ARBA00006490"/>
    </source>
</evidence>
<evidence type="ECO:0000256" key="1">
    <source>
        <dbReference type="ARBA" id="ARBA00001933"/>
    </source>
</evidence>
<keyword evidence="10" id="KW-1185">Reference proteome</keyword>
<evidence type="ECO:0000313" key="9">
    <source>
        <dbReference type="EMBL" id="PZX06943.1"/>
    </source>
</evidence>
<keyword evidence="3" id="KW-0479">Metal-binding</keyword>
<dbReference type="EMBL" id="QKZI01000001">
    <property type="protein sequence ID" value="PZX06943.1"/>
    <property type="molecule type" value="Genomic_DNA"/>
</dbReference>
<dbReference type="InterPro" id="IPR020578">
    <property type="entry name" value="Aminotrans_V_PyrdxlP_BS"/>
</dbReference>
<dbReference type="GO" id="GO:0046872">
    <property type="term" value="F:metal ion binding"/>
    <property type="evidence" value="ECO:0007669"/>
    <property type="project" value="UniProtKB-KW"/>
</dbReference>
<dbReference type="AlphaFoldDB" id="A0A2W7N4S1"/>
<comment type="cofactor">
    <cofactor evidence="1 7">
        <name>pyridoxal 5'-phosphate</name>
        <dbReference type="ChEBI" id="CHEBI:597326"/>
    </cofactor>
</comment>
<dbReference type="Pfam" id="PF00266">
    <property type="entry name" value="Aminotran_5"/>
    <property type="match status" value="1"/>
</dbReference>
<keyword evidence="4" id="KW-0663">Pyridoxal phosphate</keyword>
<name>A0A2W7N4S1_9BACI</name>
<gene>
    <name evidence="9" type="ORF">C7437_10144</name>
</gene>
<reference evidence="9 10" key="1">
    <citation type="submission" date="2018-06" db="EMBL/GenBank/DDBJ databases">
        <title>Genomic Encyclopedia of Type Strains, Phase IV (KMG-IV): sequencing the most valuable type-strain genomes for metagenomic binning, comparative biology and taxonomic classification.</title>
        <authorList>
            <person name="Goeker M."/>
        </authorList>
    </citation>
    <scope>NUCLEOTIDE SEQUENCE [LARGE SCALE GENOMIC DNA]</scope>
    <source>
        <strain evidence="9 10">DSM 5</strain>
    </source>
</reference>
<comment type="caution">
    <text evidence="9">The sequence shown here is derived from an EMBL/GenBank/DDBJ whole genome shotgun (WGS) entry which is preliminary data.</text>
</comment>
<dbReference type="OrthoDB" id="9808002at2"/>
<comment type="similarity">
    <text evidence="2">Belongs to the class-V pyridoxal-phosphate-dependent aminotransferase family. NifS/IscS subfamily.</text>
</comment>
<evidence type="ECO:0000313" key="10">
    <source>
        <dbReference type="Proteomes" id="UP000248646"/>
    </source>
</evidence>
<sequence length="377" mass="41695">MIYFDNSATTKAHSEIINTFVAVNEKFWANPASIHEFGHHTNELLETAREQIAEILQTPSDKVYFTSGGTESNNLAIFGLANKYKYRGNHVLISAIEHPSVLEAGKRLSTQGFKVEYIPVNKDGVISLEEVEKLLRDDTVLVSVMHVNNETGAIQPIKELSSIVRGNSRALIHIDAVQSFGKMKVNFDELDVDAITISSHKIHGLKGSGLLALKKFIEVEPILFGGGQELGIRSGTTPVPLAVSTAKAVRMASQNIEDHVEKLQKMTNDLASFLQTFSIVKLISPENRAPHILTFSVRKLKGEVLINALQKEGVLVSTSSACSSRQIKTSHVLKAMHIEDDYIKGVIRLSLSTMNTLDEIQQFKKVFRHVMNVIKGE</sequence>
<dbReference type="PANTHER" id="PTHR11601">
    <property type="entry name" value="CYSTEINE DESULFURYLASE FAMILY MEMBER"/>
    <property type="match status" value="1"/>
</dbReference>
<dbReference type="GO" id="GO:0031071">
    <property type="term" value="F:cysteine desulfurase activity"/>
    <property type="evidence" value="ECO:0007669"/>
    <property type="project" value="UniProtKB-ARBA"/>
</dbReference>
<dbReference type="PIRSF" id="PIRSF005572">
    <property type="entry name" value="NifS"/>
    <property type="match status" value="1"/>
</dbReference>
<evidence type="ECO:0000256" key="5">
    <source>
        <dbReference type="ARBA" id="ARBA00023004"/>
    </source>
</evidence>
<dbReference type="InterPro" id="IPR015424">
    <property type="entry name" value="PyrdxlP-dep_Trfase"/>
</dbReference>
<dbReference type="PANTHER" id="PTHR11601:SF50">
    <property type="entry name" value="CYSTEINE DESULFURASE ISCS 2-RELATED"/>
    <property type="match status" value="1"/>
</dbReference>
<organism evidence="9 10">
    <name type="scientific">Psychrobacillus insolitus</name>
    <dbReference type="NCBI Taxonomy" id="1461"/>
    <lineage>
        <taxon>Bacteria</taxon>
        <taxon>Bacillati</taxon>
        <taxon>Bacillota</taxon>
        <taxon>Bacilli</taxon>
        <taxon>Bacillales</taxon>
        <taxon>Bacillaceae</taxon>
        <taxon>Psychrobacillus</taxon>
    </lineage>
</organism>
<evidence type="ECO:0000256" key="7">
    <source>
        <dbReference type="RuleBase" id="RU004504"/>
    </source>
</evidence>
<evidence type="ECO:0000256" key="4">
    <source>
        <dbReference type="ARBA" id="ARBA00022898"/>
    </source>
</evidence>
<proteinExistence type="inferred from homology"/>
<feature type="domain" description="Aminotransferase class V" evidence="8">
    <location>
        <begin position="2"/>
        <end position="363"/>
    </location>
</feature>
<evidence type="ECO:0000259" key="8">
    <source>
        <dbReference type="Pfam" id="PF00266"/>
    </source>
</evidence>
<dbReference type="Proteomes" id="UP000248646">
    <property type="component" value="Unassembled WGS sequence"/>
</dbReference>
<dbReference type="Gene3D" id="3.40.640.10">
    <property type="entry name" value="Type I PLP-dependent aspartate aminotransferase-like (Major domain)"/>
    <property type="match status" value="1"/>
</dbReference>
<keyword evidence="6" id="KW-0411">Iron-sulfur</keyword>
<evidence type="ECO:0000256" key="6">
    <source>
        <dbReference type="ARBA" id="ARBA00023014"/>
    </source>
</evidence>
<dbReference type="InterPro" id="IPR015422">
    <property type="entry name" value="PyrdxlP-dep_Trfase_small"/>
</dbReference>
<dbReference type="SUPFAM" id="SSF53383">
    <property type="entry name" value="PLP-dependent transferases"/>
    <property type="match status" value="1"/>
</dbReference>
<dbReference type="Gene3D" id="3.90.1150.10">
    <property type="entry name" value="Aspartate Aminotransferase, domain 1"/>
    <property type="match status" value="1"/>
</dbReference>
<evidence type="ECO:0000256" key="3">
    <source>
        <dbReference type="ARBA" id="ARBA00022723"/>
    </source>
</evidence>
<dbReference type="Gene3D" id="1.10.260.50">
    <property type="match status" value="1"/>
</dbReference>
<protein>
    <submittedName>
        <fullName evidence="9">Cysteine desulfurase</fullName>
    </submittedName>
</protein>
<accession>A0A2W7N4S1</accession>
<dbReference type="RefSeq" id="WP_111437642.1">
    <property type="nucleotide sequence ID" value="NZ_QKZI01000001.1"/>
</dbReference>
<dbReference type="InterPro" id="IPR000192">
    <property type="entry name" value="Aminotrans_V_dom"/>
</dbReference>
<dbReference type="InterPro" id="IPR015421">
    <property type="entry name" value="PyrdxlP-dep_Trfase_major"/>
</dbReference>
<dbReference type="PROSITE" id="PS00595">
    <property type="entry name" value="AA_TRANSFER_CLASS_5"/>
    <property type="match status" value="1"/>
</dbReference>
<dbReference type="InterPro" id="IPR016454">
    <property type="entry name" value="Cysteine_dSase"/>
</dbReference>
<dbReference type="FunFam" id="3.40.640.10:FF:000084">
    <property type="entry name" value="IscS-like cysteine desulfurase"/>
    <property type="match status" value="1"/>
</dbReference>
<dbReference type="GO" id="GO:0051536">
    <property type="term" value="F:iron-sulfur cluster binding"/>
    <property type="evidence" value="ECO:0007669"/>
    <property type="project" value="UniProtKB-KW"/>
</dbReference>
<keyword evidence="5" id="KW-0408">Iron</keyword>